<dbReference type="PANTHER" id="PTHR12265">
    <property type="entry name" value="TRANSMEMBRANE PROTEIN 53"/>
    <property type="match status" value="1"/>
</dbReference>
<organism evidence="1 2">
    <name type="scientific">Niveomyces insectorum RCEF 264</name>
    <dbReference type="NCBI Taxonomy" id="1081102"/>
    <lineage>
        <taxon>Eukaryota</taxon>
        <taxon>Fungi</taxon>
        <taxon>Dikarya</taxon>
        <taxon>Ascomycota</taxon>
        <taxon>Pezizomycotina</taxon>
        <taxon>Sordariomycetes</taxon>
        <taxon>Hypocreomycetidae</taxon>
        <taxon>Hypocreales</taxon>
        <taxon>Cordycipitaceae</taxon>
        <taxon>Niveomyces</taxon>
    </lineage>
</organism>
<keyword evidence="2" id="KW-1185">Reference proteome</keyword>
<name>A0A167N701_9HYPO</name>
<dbReference type="Proteomes" id="UP000076874">
    <property type="component" value="Unassembled WGS sequence"/>
</dbReference>
<sequence length="299" mass="33824">MGTKKDSFPGLTSINEQVFVREGEELSSKEHAPTDHPHIVIIYSWGDALLKHIKKYSDGYRQLFPHAKQVIVLSPIMAAMRQNAKQRAECMKPVIAAAFGTDAAQFRQLGESLVLAHVMSNTGGINYAATLYAFQEAYGRPLPHHLTVLDSTPGSVHMNYENLKRWSRAMALGTYAWFPWPFVVTQCLWAAFLLSNRFVEHIIGRETAPVFSVRILNDKTYESTDARRLFLYSHSDDLILGSDIERNIVDAREAGYDTDAALFEGSGHVGHMRQHPEKYWAAIKSTWFTQASHTQRELN</sequence>
<evidence type="ECO:0000313" key="2">
    <source>
        <dbReference type="Proteomes" id="UP000076874"/>
    </source>
</evidence>
<dbReference type="PANTHER" id="PTHR12265:SF14">
    <property type="entry name" value="INDOLE-DITERPENE BIOSYNTHESIS PROTEIN PAXU"/>
    <property type="match status" value="1"/>
</dbReference>
<accession>A0A167N701</accession>
<dbReference type="AlphaFoldDB" id="A0A167N701"/>
<evidence type="ECO:0008006" key="3">
    <source>
        <dbReference type="Google" id="ProtNLM"/>
    </source>
</evidence>
<dbReference type="Pfam" id="PF05705">
    <property type="entry name" value="DUF829"/>
    <property type="match status" value="1"/>
</dbReference>
<gene>
    <name evidence="1" type="ORF">SPI_08301</name>
</gene>
<dbReference type="OrthoDB" id="77878at2759"/>
<protein>
    <recommendedName>
        <fullName evidence="3">PaxU</fullName>
    </recommendedName>
</protein>
<dbReference type="EMBL" id="AZHD01000020">
    <property type="protein sequence ID" value="OAA55206.1"/>
    <property type="molecule type" value="Genomic_DNA"/>
</dbReference>
<reference evidence="1 2" key="1">
    <citation type="journal article" date="2016" name="Genome Biol. Evol.">
        <title>Divergent and convergent evolution of fungal pathogenicity.</title>
        <authorList>
            <person name="Shang Y."/>
            <person name="Xiao G."/>
            <person name="Zheng P."/>
            <person name="Cen K."/>
            <person name="Zhan S."/>
            <person name="Wang C."/>
        </authorList>
    </citation>
    <scope>NUCLEOTIDE SEQUENCE [LARGE SCALE GENOMIC DNA]</scope>
    <source>
        <strain evidence="1 2">RCEF 264</strain>
    </source>
</reference>
<dbReference type="InterPro" id="IPR008547">
    <property type="entry name" value="DUF829_TMEM53"/>
</dbReference>
<evidence type="ECO:0000313" key="1">
    <source>
        <dbReference type="EMBL" id="OAA55206.1"/>
    </source>
</evidence>
<comment type="caution">
    <text evidence="1">The sequence shown here is derived from an EMBL/GenBank/DDBJ whole genome shotgun (WGS) entry which is preliminary data.</text>
</comment>
<proteinExistence type="predicted"/>